<keyword evidence="5" id="KW-0732">Signal</keyword>
<dbReference type="Pfam" id="PF00691">
    <property type="entry name" value="OmpA"/>
    <property type="match status" value="1"/>
</dbReference>
<evidence type="ECO:0000256" key="4">
    <source>
        <dbReference type="PROSITE-ProRule" id="PRU00473"/>
    </source>
</evidence>
<dbReference type="InterPro" id="IPR006664">
    <property type="entry name" value="OMP_bac"/>
</dbReference>
<dbReference type="InterPro" id="IPR036737">
    <property type="entry name" value="OmpA-like_sf"/>
</dbReference>
<accession>A0ABU9EB35</accession>
<dbReference type="PROSITE" id="PS51123">
    <property type="entry name" value="OMPA_2"/>
    <property type="match status" value="1"/>
</dbReference>
<dbReference type="PRINTS" id="PR01021">
    <property type="entry name" value="OMPADOMAIN"/>
</dbReference>
<feature type="signal peptide" evidence="5">
    <location>
        <begin position="1"/>
        <end position="29"/>
    </location>
</feature>
<gene>
    <name evidence="7" type="ORF">WI372_10065</name>
</gene>
<dbReference type="PANTHER" id="PTHR30329:SF21">
    <property type="entry name" value="LIPOPROTEIN YIAD-RELATED"/>
    <property type="match status" value="1"/>
</dbReference>
<reference evidence="7 8" key="1">
    <citation type="submission" date="2024-02" db="EMBL/GenBank/DDBJ databases">
        <title>A novel Gemmatimonadota bacterium.</title>
        <authorList>
            <person name="Du Z.-J."/>
            <person name="Ye Y.-Q."/>
        </authorList>
    </citation>
    <scope>NUCLEOTIDE SEQUENCE [LARGE SCALE GENOMIC DNA]</scope>
    <source>
        <strain evidence="7 8">DH-20</strain>
    </source>
</reference>
<evidence type="ECO:0000256" key="5">
    <source>
        <dbReference type="SAM" id="SignalP"/>
    </source>
</evidence>
<dbReference type="EMBL" id="JBBHLI010000005">
    <property type="protein sequence ID" value="MEK9501319.1"/>
    <property type="molecule type" value="Genomic_DNA"/>
</dbReference>
<organism evidence="7 8">
    <name type="scientific">Gaopeijia maritima</name>
    <dbReference type="NCBI Taxonomy" id="3119007"/>
    <lineage>
        <taxon>Bacteria</taxon>
        <taxon>Pseudomonadati</taxon>
        <taxon>Gemmatimonadota</taxon>
        <taxon>Longimicrobiia</taxon>
        <taxon>Gaopeijiales</taxon>
        <taxon>Gaopeijiaceae</taxon>
        <taxon>Gaopeijia</taxon>
    </lineage>
</organism>
<name>A0ABU9EB35_9BACT</name>
<sequence length="437" mass="44907">MSACHPAAPATVAAVAAAALFVAPAPAMAAAEPPTAPPVPVFAVQDTVRADLIDYGSGAFPLRAEESLQATAARAVLDGLGGFVSLPGIGSTGPEEPVQLLIELPAPTTFDAFAVPPMSSFGCCSNTHIRTVTVEGSATGPDEGFERLVQFEVEPEVYDRDQEFAATAAPTVRWLRVTLAGRQVVDPDDYRGTTFTDLRGYGTQASRQAEAGEFTGIYLTGGGGSGPSANRIELVQNGALVTGCRQSGGAVRELSGGIENGMLKVLAGDGVPSLFLIDSQGRLLGVEVGRSYGRTIGVPGGDSTDCSPTTGEALNGVGVALDACEAAVVYGVNFDVDSDQLRPDSEPALEQILEALQARPALAVAVEGHTDSDATEAYNLDLSQRRAETVVAWLAARGVDAARLTATGVGEARPVADNETAAGKAANRRVEIRPACG</sequence>
<dbReference type="InterPro" id="IPR050330">
    <property type="entry name" value="Bact_OuterMem_StrucFunc"/>
</dbReference>
<keyword evidence="3" id="KW-0998">Cell outer membrane</keyword>
<evidence type="ECO:0000256" key="3">
    <source>
        <dbReference type="ARBA" id="ARBA00023237"/>
    </source>
</evidence>
<feature type="domain" description="OmpA-like" evidence="6">
    <location>
        <begin position="321"/>
        <end position="437"/>
    </location>
</feature>
<comment type="caution">
    <text evidence="7">The sequence shown here is derived from an EMBL/GenBank/DDBJ whole genome shotgun (WGS) entry which is preliminary data.</text>
</comment>
<feature type="chain" id="PRO_5045373780" evidence="5">
    <location>
        <begin position="30"/>
        <end position="437"/>
    </location>
</feature>
<dbReference type="PANTHER" id="PTHR30329">
    <property type="entry name" value="STATOR ELEMENT OF FLAGELLAR MOTOR COMPLEX"/>
    <property type="match status" value="1"/>
</dbReference>
<dbReference type="Proteomes" id="UP001484239">
    <property type="component" value="Unassembled WGS sequence"/>
</dbReference>
<dbReference type="CDD" id="cd07185">
    <property type="entry name" value="OmpA_C-like"/>
    <property type="match status" value="1"/>
</dbReference>
<evidence type="ECO:0000256" key="2">
    <source>
        <dbReference type="ARBA" id="ARBA00023136"/>
    </source>
</evidence>
<evidence type="ECO:0000259" key="6">
    <source>
        <dbReference type="PROSITE" id="PS51123"/>
    </source>
</evidence>
<comment type="subcellular location">
    <subcellularLocation>
        <location evidence="1">Cell outer membrane</location>
    </subcellularLocation>
</comment>
<dbReference type="RefSeq" id="WP_405286813.1">
    <property type="nucleotide sequence ID" value="NZ_JBBHLI010000005.1"/>
</dbReference>
<evidence type="ECO:0000313" key="8">
    <source>
        <dbReference type="Proteomes" id="UP001484239"/>
    </source>
</evidence>
<keyword evidence="8" id="KW-1185">Reference proteome</keyword>
<evidence type="ECO:0000256" key="1">
    <source>
        <dbReference type="ARBA" id="ARBA00004442"/>
    </source>
</evidence>
<dbReference type="Gene3D" id="3.30.1330.60">
    <property type="entry name" value="OmpA-like domain"/>
    <property type="match status" value="1"/>
</dbReference>
<keyword evidence="2 4" id="KW-0472">Membrane</keyword>
<dbReference type="SUPFAM" id="SSF103088">
    <property type="entry name" value="OmpA-like"/>
    <property type="match status" value="1"/>
</dbReference>
<proteinExistence type="predicted"/>
<evidence type="ECO:0000313" key="7">
    <source>
        <dbReference type="EMBL" id="MEK9501319.1"/>
    </source>
</evidence>
<protein>
    <submittedName>
        <fullName evidence="7">OmpA family protein</fullName>
    </submittedName>
</protein>
<dbReference type="InterPro" id="IPR006665">
    <property type="entry name" value="OmpA-like"/>
</dbReference>